<comment type="cofactor">
    <cofactor evidence="1">
        <name>Zn(2+)</name>
        <dbReference type="ChEBI" id="CHEBI:29105"/>
    </cofactor>
</comment>
<comment type="similarity">
    <text evidence="2">Belongs to the zinc-containing alcohol dehydrogenase family.</text>
</comment>
<dbReference type="InterPro" id="IPR036291">
    <property type="entry name" value="NAD(P)-bd_dom_sf"/>
</dbReference>
<proteinExistence type="inferred from homology"/>
<name>A0A1I6GE20_9GAMM</name>
<dbReference type="Gene3D" id="3.40.50.720">
    <property type="entry name" value="NAD(P)-binding Rossmann-like Domain"/>
    <property type="match status" value="1"/>
</dbReference>
<evidence type="ECO:0000313" key="7">
    <source>
        <dbReference type="Proteomes" id="UP000199290"/>
    </source>
</evidence>
<evidence type="ECO:0000256" key="5">
    <source>
        <dbReference type="ARBA" id="ARBA00023002"/>
    </source>
</evidence>
<keyword evidence="4" id="KW-0862">Zinc</keyword>
<keyword evidence="3" id="KW-0479">Metal-binding</keyword>
<dbReference type="PANTHER" id="PTHR43350:SF19">
    <property type="entry name" value="D-GULOSIDE 3-DEHYDROGENASE"/>
    <property type="match status" value="1"/>
</dbReference>
<gene>
    <name evidence="6" type="ORF">SAMN04488073_0565</name>
</gene>
<dbReference type="AlphaFoldDB" id="A0A1I6GE20"/>
<dbReference type="SUPFAM" id="SSF51735">
    <property type="entry name" value="NAD(P)-binding Rossmann-fold domains"/>
    <property type="match status" value="1"/>
</dbReference>
<dbReference type="EMBL" id="FOYV01000001">
    <property type="protein sequence ID" value="SFR40429.1"/>
    <property type="molecule type" value="Genomic_DNA"/>
</dbReference>
<evidence type="ECO:0000313" key="6">
    <source>
        <dbReference type="EMBL" id="SFR40429.1"/>
    </source>
</evidence>
<dbReference type="GO" id="GO:0016491">
    <property type="term" value="F:oxidoreductase activity"/>
    <property type="evidence" value="ECO:0007669"/>
    <property type="project" value="UniProtKB-KW"/>
</dbReference>
<keyword evidence="7" id="KW-1185">Reference proteome</keyword>
<keyword evidence="5" id="KW-0560">Oxidoreductase</keyword>
<dbReference type="CDD" id="cd08255">
    <property type="entry name" value="2-desacetyl-2-hydroxyethyl_bacteriochlorophyllide_like"/>
    <property type="match status" value="1"/>
</dbReference>
<dbReference type="GO" id="GO:0046872">
    <property type="term" value="F:metal ion binding"/>
    <property type="evidence" value="ECO:0007669"/>
    <property type="project" value="UniProtKB-KW"/>
</dbReference>
<dbReference type="Gene3D" id="3.90.180.10">
    <property type="entry name" value="Medium-chain alcohol dehydrogenases, catalytic domain"/>
    <property type="match status" value="1"/>
</dbReference>
<evidence type="ECO:0000256" key="4">
    <source>
        <dbReference type="ARBA" id="ARBA00022833"/>
    </source>
</evidence>
<dbReference type="OrthoDB" id="9781588at2"/>
<dbReference type="SUPFAM" id="SSF50129">
    <property type="entry name" value="GroES-like"/>
    <property type="match status" value="1"/>
</dbReference>
<dbReference type="InterPro" id="IPR011032">
    <property type="entry name" value="GroES-like_sf"/>
</dbReference>
<protein>
    <submittedName>
        <fullName evidence="6">Threonine dehydrogenase</fullName>
    </submittedName>
</protein>
<evidence type="ECO:0000256" key="2">
    <source>
        <dbReference type="ARBA" id="ARBA00008072"/>
    </source>
</evidence>
<dbReference type="RefSeq" id="WP_091985762.1">
    <property type="nucleotide sequence ID" value="NZ_FOYV01000001.1"/>
</dbReference>
<evidence type="ECO:0000256" key="3">
    <source>
        <dbReference type="ARBA" id="ARBA00022723"/>
    </source>
</evidence>
<sequence>MPKEAGATSSPREARAWWVTSPGKGEILETSLAGDSRECRGDWVTVQALYSGISRGTESLVFHGRVPKTEHERMRAPFQEGEFPGPVKYGYASVGNVIEGPAELVGKPVFCLYPHQDRYQVPASAVTPLPEDLPPERAVLAANMETAVNGLWDGLPGVGDRVAVVGLGVVGLLVAWLASRIPGTRVTAIDTNPARALVAEQLGLDFSDGTGPLLDDHDLVIHASGHPSGLETSLALAGAEATIVEMSWYGDQPVPAPLGAAFHPRRLTLKSSQVGQLAAARRPRWDHGKRLALALSLLRDESLECLITGETPFEELPQAMNRILIDGRDTLCHRIAYG</sequence>
<evidence type="ECO:0000256" key="1">
    <source>
        <dbReference type="ARBA" id="ARBA00001947"/>
    </source>
</evidence>
<dbReference type="STRING" id="375760.SAMN04488073_0565"/>
<reference evidence="7" key="1">
    <citation type="submission" date="2016-10" db="EMBL/GenBank/DDBJ databases">
        <authorList>
            <person name="Varghese N."/>
            <person name="Submissions S."/>
        </authorList>
    </citation>
    <scope>NUCLEOTIDE SEQUENCE [LARGE SCALE GENOMIC DNA]</scope>
    <source>
        <strain evidence="7">CGMCC 1.6294</strain>
    </source>
</reference>
<dbReference type="Proteomes" id="UP000199290">
    <property type="component" value="Unassembled WGS sequence"/>
</dbReference>
<dbReference type="PANTHER" id="PTHR43350">
    <property type="entry name" value="NAD-DEPENDENT ALCOHOL DEHYDROGENASE"/>
    <property type="match status" value="1"/>
</dbReference>
<organism evidence="6 7">
    <name type="scientific">Marinobacter gudaonensis</name>
    <dbReference type="NCBI Taxonomy" id="375760"/>
    <lineage>
        <taxon>Bacteria</taxon>
        <taxon>Pseudomonadati</taxon>
        <taxon>Pseudomonadota</taxon>
        <taxon>Gammaproteobacteria</taxon>
        <taxon>Pseudomonadales</taxon>
        <taxon>Marinobacteraceae</taxon>
        <taxon>Marinobacter</taxon>
    </lineage>
</organism>
<accession>A0A1I6GE20</accession>